<proteinExistence type="predicted"/>
<gene>
    <name evidence="1" type="ORF">EVAR_78211_1</name>
</gene>
<protein>
    <submittedName>
        <fullName evidence="1">Uncharacterized protein</fullName>
    </submittedName>
</protein>
<dbReference type="Proteomes" id="UP000299102">
    <property type="component" value="Unassembled WGS sequence"/>
</dbReference>
<keyword evidence="2" id="KW-1185">Reference proteome</keyword>
<evidence type="ECO:0000313" key="1">
    <source>
        <dbReference type="EMBL" id="GBP16704.1"/>
    </source>
</evidence>
<dbReference type="EMBL" id="BGZK01006104">
    <property type="protein sequence ID" value="GBP16704.1"/>
    <property type="molecule type" value="Genomic_DNA"/>
</dbReference>
<evidence type="ECO:0000313" key="2">
    <source>
        <dbReference type="Proteomes" id="UP000299102"/>
    </source>
</evidence>
<reference evidence="1 2" key="1">
    <citation type="journal article" date="2019" name="Commun. Biol.">
        <title>The bagworm genome reveals a unique fibroin gene that provides high tensile strength.</title>
        <authorList>
            <person name="Kono N."/>
            <person name="Nakamura H."/>
            <person name="Ohtoshi R."/>
            <person name="Tomita M."/>
            <person name="Numata K."/>
            <person name="Arakawa K."/>
        </authorList>
    </citation>
    <scope>NUCLEOTIDE SEQUENCE [LARGE SCALE GENOMIC DNA]</scope>
</reference>
<accession>A0A4C1TS18</accession>
<sequence>MVCDRCSLTRARAFRPPPLRDPLADTSSSDSAHTPLYHLGLRAELPLLLLPPPQQQLQPLLPCAYSCALWFRSQHSCCCWMRPRFIDGVSGILPPSIRDTSVPSFVLHRLTSCAQLLFAIPQLKPQITLTVP</sequence>
<organism evidence="1 2">
    <name type="scientific">Eumeta variegata</name>
    <name type="common">Bagworm moth</name>
    <name type="synonym">Eumeta japonica</name>
    <dbReference type="NCBI Taxonomy" id="151549"/>
    <lineage>
        <taxon>Eukaryota</taxon>
        <taxon>Metazoa</taxon>
        <taxon>Ecdysozoa</taxon>
        <taxon>Arthropoda</taxon>
        <taxon>Hexapoda</taxon>
        <taxon>Insecta</taxon>
        <taxon>Pterygota</taxon>
        <taxon>Neoptera</taxon>
        <taxon>Endopterygota</taxon>
        <taxon>Lepidoptera</taxon>
        <taxon>Glossata</taxon>
        <taxon>Ditrysia</taxon>
        <taxon>Tineoidea</taxon>
        <taxon>Psychidae</taxon>
        <taxon>Oiketicinae</taxon>
        <taxon>Eumeta</taxon>
    </lineage>
</organism>
<comment type="caution">
    <text evidence="1">The sequence shown here is derived from an EMBL/GenBank/DDBJ whole genome shotgun (WGS) entry which is preliminary data.</text>
</comment>
<dbReference type="AlphaFoldDB" id="A0A4C1TS18"/>
<name>A0A4C1TS18_EUMVA</name>